<dbReference type="GO" id="GO:0005516">
    <property type="term" value="F:calmodulin binding"/>
    <property type="evidence" value="ECO:0007669"/>
    <property type="project" value="TreeGrafter"/>
</dbReference>
<evidence type="ECO:0000313" key="3">
    <source>
        <dbReference type="EMBL" id="CAF1256671.1"/>
    </source>
</evidence>
<dbReference type="Gene3D" id="1.20.58.1100">
    <property type="match status" value="1"/>
</dbReference>
<proteinExistence type="predicted"/>
<dbReference type="InterPro" id="IPR027080">
    <property type="entry name" value="Unc-13"/>
</dbReference>
<evidence type="ECO:0000259" key="1">
    <source>
        <dbReference type="PROSITE" id="PS50004"/>
    </source>
</evidence>
<dbReference type="SUPFAM" id="SSF49562">
    <property type="entry name" value="C2 domain (Calcium/lipid-binding domain, CaLB)"/>
    <property type="match status" value="1"/>
</dbReference>
<dbReference type="Proteomes" id="UP000663882">
    <property type="component" value="Unassembled WGS sequence"/>
</dbReference>
<dbReference type="GO" id="GO:0043195">
    <property type="term" value="C:terminal bouton"/>
    <property type="evidence" value="ECO:0007669"/>
    <property type="project" value="TreeGrafter"/>
</dbReference>
<dbReference type="GO" id="GO:0098831">
    <property type="term" value="C:presynaptic active zone cytoplasmic component"/>
    <property type="evidence" value="ECO:0007669"/>
    <property type="project" value="TreeGrafter"/>
</dbReference>
<dbReference type="OrthoDB" id="5831756at2759"/>
<reference evidence="3" key="1">
    <citation type="submission" date="2021-02" db="EMBL/GenBank/DDBJ databases">
        <authorList>
            <person name="Nowell W R."/>
        </authorList>
    </citation>
    <scope>NUCLEOTIDE SEQUENCE</scope>
</reference>
<feature type="domain" description="MHD2" evidence="2">
    <location>
        <begin position="1"/>
        <end position="52"/>
    </location>
</feature>
<feature type="domain" description="C2" evidence="1">
    <location>
        <begin position="69"/>
        <end position="200"/>
    </location>
</feature>
<dbReference type="GO" id="GO:0099525">
    <property type="term" value="P:presynaptic dense core vesicle exocytosis"/>
    <property type="evidence" value="ECO:0007669"/>
    <property type="project" value="TreeGrafter"/>
</dbReference>
<dbReference type="GO" id="GO:0016082">
    <property type="term" value="P:synaptic vesicle priming"/>
    <property type="evidence" value="ECO:0007669"/>
    <property type="project" value="TreeGrafter"/>
</dbReference>
<dbReference type="PROSITE" id="PS51259">
    <property type="entry name" value="MHD2"/>
    <property type="match status" value="1"/>
</dbReference>
<name>A0A815AMW1_9BILA</name>
<dbReference type="InterPro" id="IPR035892">
    <property type="entry name" value="C2_domain_sf"/>
</dbReference>
<protein>
    <submittedName>
        <fullName evidence="3">Uncharacterized protein</fullName>
    </submittedName>
</protein>
<dbReference type="SMART" id="SM00239">
    <property type="entry name" value="C2"/>
    <property type="match status" value="1"/>
</dbReference>
<dbReference type="PANTHER" id="PTHR10480:SF12">
    <property type="entry name" value="UNC-13, ISOFORM E"/>
    <property type="match status" value="1"/>
</dbReference>
<comment type="caution">
    <text evidence="3">The sequence shown here is derived from an EMBL/GenBank/DDBJ whole genome shotgun (WGS) entry which is preliminary data.</text>
</comment>
<dbReference type="EMBL" id="CAJNOO010002318">
    <property type="protein sequence ID" value="CAF1256671.1"/>
    <property type="molecule type" value="Genomic_DNA"/>
</dbReference>
<dbReference type="GO" id="GO:0061789">
    <property type="term" value="P:dense core granule priming"/>
    <property type="evidence" value="ECO:0007669"/>
    <property type="project" value="TreeGrafter"/>
</dbReference>
<dbReference type="GO" id="GO:0031594">
    <property type="term" value="C:neuromuscular junction"/>
    <property type="evidence" value="ECO:0007669"/>
    <property type="project" value="TreeGrafter"/>
</dbReference>
<dbReference type="GO" id="GO:0019992">
    <property type="term" value="F:diacylglycerol binding"/>
    <property type="evidence" value="ECO:0007669"/>
    <property type="project" value="InterPro"/>
</dbReference>
<evidence type="ECO:0000313" key="4">
    <source>
        <dbReference type="Proteomes" id="UP000663882"/>
    </source>
</evidence>
<evidence type="ECO:0000259" key="2">
    <source>
        <dbReference type="PROSITE" id="PS51259"/>
    </source>
</evidence>
<dbReference type="GO" id="GO:0016081">
    <property type="term" value="P:synaptic vesicle docking"/>
    <property type="evidence" value="ECO:0007669"/>
    <property type="project" value="TreeGrafter"/>
</dbReference>
<dbReference type="GO" id="GO:0042734">
    <property type="term" value="C:presynaptic membrane"/>
    <property type="evidence" value="ECO:0007669"/>
    <property type="project" value="TreeGrafter"/>
</dbReference>
<feature type="non-terminal residue" evidence="3">
    <location>
        <position position="229"/>
    </location>
</feature>
<dbReference type="Pfam" id="PF00168">
    <property type="entry name" value="C2"/>
    <property type="match status" value="1"/>
</dbReference>
<dbReference type="InterPro" id="IPR010439">
    <property type="entry name" value="MUN_dom"/>
</dbReference>
<sequence length="229" mass="26438">ILDRGLEDLKEFFHASGQGLKRNYLEKTLELQSLKYALSLYTQTTDSLIKTFVKTERDQNRPALEESFGEVSIQVDLFTHPGSGEHKVTVKVVAANGLKWRTSGMFRPYVELAMCDPHLSDKKRKQTTKTKSNTWIPKYNETFHFLLGNEEEPDCYELNIAVKDDSFMREDRLIGEQGSWSSWVPPLGSRINFDDTGLTILRILLHRTNDELAREFVSLKSARRHKEEV</sequence>
<dbReference type="InterPro" id="IPR000008">
    <property type="entry name" value="C2_dom"/>
</dbReference>
<dbReference type="PROSITE" id="PS50004">
    <property type="entry name" value="C2"/>
    <property type="match status" value="1"/>
</dbReference>
<dbReference type="Pfam" id="PF06292">
    <property type="entry name" value="MUN"/>
    <property type="match status" value="1"/>
</dbReference>
<organism evidence="3 4">
    <name type="scientific">Rotaria sordida</name>
    <dbReference type="NCBI Taxonomy" id="392033"/>
    <lineage>
        <taxon>Eukaryota</taxon>
        <taxon>Metazoa</taxon>
        <taxon>Spiralia</taxon>
        <taxon>Gnathifera</taxon>
        <taxon>Rotifera</taxon>
        <taxon>Eurotatoria</taxon>
        <taxon>Bdelloidea</taxon>
        <taxon>Philodinida</taxon>
        <taxon>Philodinidae</taxon>
        <taxon>Rotaria</taxon>
    </lineage>
</organism>
<dbReference type="FunFam" id="2.60.40.150:FF:000014">
    <property type="entry name" value="protein unc-13 homolog B"/>
    <property type="match status" value="1"/>
</dbReference>
<dbReference type="GO" id="GO:0017075">
    <property type="term" value="F:syntaxin-1 binding"/>
    <property type="evidence" value="ECO:0007669"/>
    <property type="project" value="TreeGrafter"/>
</dbReference>
<dbReference type="GO" id="GO:0035249">
    <property type="term" value="P:synaptic transmission, glutamatergic"/>
    <property type="evidence" value="ECO:0007669"/>
    <property type="project" value="TreeGrafter"/>
</dbReference>
<dbReference type="PANTHER" id="PTHR10480">
    <property type="entry name" value="PROTEIN UNC-13 HOMOLOG"/>
    <property type="match status" value="1"/>
</dbReference>
<dbReference type="InterPro" id="IPR014772">
    <property type="entry name" value="Munc13_dom-2"/>
</dbReference>
<dbReference type="AlphaFoldDB" id="A0A815AMW1"/>
<gene>
    <name evidence="3" type="ORF">RFH988_LOCUS27458</name>
</gene>
<dbReference type="GO" id="GO:0030672">
    <property type="term" value="C:synaptic vesicle membrane"/>
    <property type="evidence" value="ECO:0007669"/>
    <property type="project" value="TreeGrafter"/>
</dbReference>
<dbReference type="Gene3D" id="2.60.40.150">
    <property type="entry name" value="C2 domain"/>
    <property type="match status" value="1"/>
</dbReference>
<accession>A0A815AMW1</accession>